<evidence type="ECO:0000256" key="3">
    <source>
        <dbReference type="ARBA" id="ARBA00022692"/>
    </source>
</evidence>
<evidence type="ECO:0000313" key="9">
    <source>
        <dbReference type="EMBL" id="AYA37838.1"/>
    </source>
</evidence>
<feature type="domain" description="POTRA" evidence="8">
    <location>
        <begin position="223"/>
        <end position="288"/>
    </location>
</feature>
<sequence>MSLQMYTSFVRFLRLASLLLLGVAEGAWAQTTSPVTAPNLPATQAPPLPPRPNQPDSVGQAKRRVAPARPKHLRIETEAADQIVLRRYRVRATAADTLEAMRSVRELLLAMQADAYLTASADTMQWRGDTLAVRLYVGEQFRWARLQRGNLTEDVLTHTGFRERLYLGQPLVPTELARLQQRVLENAENEGFPFAQIRLDSVQLEGSDITARLTLDRGPVVEFDSLQIIGNTKTRKRFLSKYLQILPGQPYSQQRVDAAVRLLRQLPYVQLKAEPEVRFARGRARVYLLLDDRNANQFDAIVGVLPNPNPTAEQRRVQLTGDVTLNLRNLGGGGKQLGLQWRKIGTASQLLDVGYQHPSFFGSPLDVAASFNLFKQDSTFLTLRPRLQIGYPAAKAGRFSVFVEQRSSRLYPRRNLPTLQALPENIDSRYTAYGVDFSRSTLDDLLFPRQGLLLTGQAAVGNKIISRNAYVNPELYEGLPLRTTQVSLSGRAEYYLRIGQQGVLLGRVRGEALLNRRLFLNDLFRLGGLATLRGFSELQFYAAQYGIGTVELRQFTGPDAYVFLFADQAYLRRALPGDLGEDAPTGLGAGLSFRTGAGLFQFVYSVGRSNSQRFSLGASKIHFGITSRF</sequence>
<dbReference type="PANTHER" id="PTHR12815">
    <property type="entry name" value="SORTING AND ASSEMBLY MACHINERY SAMM50 PROTEIN FAMILY MEMBER"/>
    <property type="match status" value="1"/>
</dbReference>
<dbReference type="PANTHER" id="PTHR12815:SF18">
    <property type="entry name" value="SORTING AND ASSEMBLY MACHINERY COMPONENT 50 HOMOLOG"/>
    <property type="match status" value="1"/>
</dbReference>
<dbReference type="OrthoDB" id="9811416at2"/>
<evidence type="ECO:0008006" key="11">
    <source>
        <dbReference type="Google" id="ProtNLM"/>
    </source>
</evidence>
<dbReference type="GO" id="GO:0019867">
    <property type="term" value="C:outer membrane"/>
    <property type="evidence" value="ECO:0007669"/>
    <property type="project" value="InterPro"/>
</dbReference>
<name>A0A3B7QXG3_9BACT</name>
<dbReference type="InterPro" id="IPR000184">
    <property type="entry name" value="Bac_surfAg_D15"/>
</dbReference>
<accession>A0A3B7QXG3</accession>
<protein>
    <recommendedName>
        <fullName evidence="11">Bacterial surface antigen (D15) domain-containing protein</fullName>
    </recommendedName>
</protein>
<evidence type="ECO:0000256" key="6">
    <source>
        <dbReference type="SAM" id="SignalP"/>
    </source>
</evidence>
<evidence type="ECO:0000259" key="8">
    <source>
        <dbReference type="Pfam" id="PF07244"/>
    </source>
</evidence>
<evidence type="ECO:0000259" key="7">
    <source>
        <dbReference type="Pfam" id="PF01103"/>
    </source>
</evidence>
<keyword evidence="10" id="KW-1185">Reference proteome</keyword>
<feature type="compositionally biased region" description="Pro residues" evidence="5">
    <location>
        <begin position="44"/>
        <end position="53"/>
    </location>
</feature>
<evidence type="ECO:0000256" key="4">
    <source>
        <dbReference type="ARBA" id="ARBA00023136"/>
    </source>
</evidence>
<dbReference type="EMBL" id="CP032317">
    <property type="protein sequence ID" value="AYA37838.1"/>
    <property type="molecule type" value="Genomic_DNA"/>
</dbReference>
<dbReference type="Pfam" id="PF01103">
    <property type="entry name" value="Omp85"/>
    <property type="match status" value="1"/>
</dbReference>
<dbReference type="InterPro" id="IPR010827">
    <property type="entry name" value="BamA/TamA_POTRA"/>
</dbReference>
<evidence type="ECO:0000313" key="10">
    <source>
        <dbReference type="Proteomes" id="UP000262802"/>
    </source>
</evidence>
<feature type="region of interest" description="Disordered" evidence="5">
    <location>
        <begin position="33"/>
        <end position="69"/>
    </location>
</feature>
<dbReference type="InterPro" id="IPR039910">
    <property type="entry name" value="D15-like"/>
</dbReference>
<dbReference type="KEGG" id="hyh:D3Y59_12765"/>
<evidence type="ECO:0000256" key="1">
    <source>
        <dbReference type="ARBA" id="ARBA00004370"/>
    </source>
</evidence>
<dbReference type="Pfam" id="PF07244">
    <property type="entry name" value="POTRA"/>
    <property type="match status" value="1"/>
</dbReference>
<comment type="subcellular location">
    <subcellularLocation>
        <location evidence="1">Membrane</location>
    </subcellularLocation>
</comment>
<keyword evidence="2" id="KW-1134">Transmembrane beta strand</keyword>
<keyword evidence="6" id="KW-0732">Signal</keyword>
<keyword evidence="4" id="KW-0472">Membrane</keyword>
<dbReference type="Proteomes" id="UP000262802">
    <property type="component" value="Chromosome"/>
</dbReference>
<feature type="signal peptide" evidence="6">
    <location>
        <begin position="1"/>
        <end position="29"/>
    </location>
</feature>
<dbReference type="Gene3D" id="2.40.160.50">
    <property type="entry name" value="membrane protein fhac: a member of the omp85/tpsb transporter family"/>
    <property type="match status" value="1"/>
</dbReference>
<feature type="chain" id="PRO_5017685229" description="Bacterial surface antigen (D15) domain-containing protein" evidence="6">
    <location>
        <begin position="30"/>
        <end position="629"/>
    </location>
</feature>
<dbReference type="AlphaFoldDB" id="A0A3B7QXG3"/>
<reference evidence="9 10" key="1">
    <citation type="submission" date="2018-09" db="EMBL/GenBank/DDBJ databases">
        <title>Hymenobacter medium sp. nov., isolated from R2A medium.</title>
        <authorList>
            <person name="Yingchao G."/>
        </authorList>
    </citation>
    <scope>NUCLEOTIDE SEQUENCE [LARGE SCALE GENOMIC DNA]</scope>
    <source>
        <strain evidence="10">sh-6</strain>
    </source>
</reference>
<keyword evidence="3" id="KW-0812">Transmembrane</keyword>
<proteinExistence type="predicted"/>
<gene>
    <name evidence="9" type="ORF">D3Y59_12765</name>
</gene>
<evidence type="ECO:0000256" key="5">
    <source>
        <dbReference type="SAM" id="MobiDB-lite"/>
    </source>
</evidence>
<organism evidence="9 10">
    <name type="scientific">Hymenobacter oligotrophus</name>
    <dbReference type="NCBI Taxonomy" id="2319843"/>
    <lineage>
        <taxon>Bacteria</taxon>
        <taxon>Pseudomonadati</taxon>
        <taxon>Bacteroidota</taxon>
        <taxon>Cytophagia</taxon>
        <taxon>Cytophagales</taxon>
        <taxon>Hymenobacteraceae</taxon>
        <taxon>Hymenobacter</taxon>
    </lineage>
</organism>
<feature type="domain" description="Bacterial surface antigen (D15)" evidence="7">
    <location>
        <begin position="329"/>
        <end position="629"/>
    </location>
</feature>
<evidence type="ECO:0000256" key="2">
    <source>
        <dbReference type="ARBA" id="ARBA00022452"/>
    </source>
</evidence>
<dbReference type="Gene3D" id="3.10.20.310">
    <property type="entry name" value="membrane protein fhac"/>
    <property type="match status" value="1"/>
</dbReference>